<evidence type="ECO:0000256" key="6">
    <source>
        <dbReference type="ARBA" id="ARBA00041812"/>
    </source>
</evidence>
<evidence type="ECO:0000256" key="14">
    <source>
        <dbReference type="ARBA" id="ARBA00048170"/>
    </source>
</evidence>
<evidence type="ECO:0000313" key="23">
    <source>
        <dbReference type="Proteomes" id="UP000499080"/>
    </source>
</evidence>
<dbReference type="GO" id="GO:0047034">
    <property type="term" value="F:15-hydroxyicosatetraenoate dehydrogenase activity"/>
    <property type="evidence" value="ECO:0007669"/>
    <property type="project" value="UniProtKB-EC"/>
</dbReference>
<dbReference type="EMBL" id="BGPR01028007">
    <property type="protein sequence ID" value="GBN98914.1"/>
    <property type="molecule type" value="Genomic_DNA"/>
</dbReference>
<comment type="catalytic activity">
    <reaction evidence="17">
        <text>prostaglandin A1 + NAD(+) = 15-oxo-prostaglandin A1 + NADH + H(+)</text>
        <dbReference type="Rhea" id="RHEA:41263"/>
        <dbReference type="ChEBI" id="CHEBI:15378"/>
        <dbReference type="ChEBI" id="CHEBI:57398"/>
        <dbReference type="ChEBI" id="CHEBI:57540"/>
        <dbReference type="ChEBI" id="CHEBI:57945"/>
        <dbReference type="ChEBI" id="CHEBI:85072"/>
    </reaction>
    <physiologicalReaction direction="left-to-right" evidence="17">
        <dbReference type="Rhea" id="RHEA:41264"/>
    </physiologicalReaction>
</comment>
<proteinExistence type="inferred from homology"/>
<evidence type="ECO:0000256" key="9">
    <source>
        <dbReference type="ARBA" id="ARBA00047325"/>
    </source>
</evidence>
<sequence>MDKRKSACGGEIINIASVAGFEARPLLPVYCATKHAVVGLTKSYGSDYHLERTGVRVNAICPTKTKTNLQLNISSHSLDEAECTRLAANVKFLEPEEVAEALMQLLQDGKNGAMLKVDPTGRSYV</sequence>
<dbReference type="PANTHER" id="PTHR44229:SF4">
    <property type="entry name" value="15-HYDROXYPROSTAGLANDIN DEHYDROGENASE [NAD(+)]"/>
    <property type="match status" value="1"/>
</dbReference>
<evidence type="ECO:0000256" key="7">
    <source>
        <dbReference type="ARBA" id="ARBA00042026"/>
    </source>
</evidence>
<dbReference type="Pfam" id="PF00106">
    <property type="entry name" value="adh_short"/>
    <property type="match status" value="1"/>
</dbReference>
<dbReference type="InterPro" id="IPR002347">
    <property type="entry name" value="SDR_fam"/>
</dbReference>
<evidence type="ECO:0000256" key="2">
    <source>
        <dbReference type="ARBA" id="ARBA00023002"/>
    </source>
</evidence>
<keyword evidence="2" id="KW-0560">Oxidoreductase</keyword>
<dbReference type="SUPFAM" id="SSF51735">
    <property type="entry name" value="NAD(P)-binding Rossmann-fold domains"/>
    <property type="match status" value="1"/>
</dbReference>
<dbReference type="AlphaFoldDB" id="A0A4Y2TE40"/>
<dbReference type="InterPro" id="IPR036291">
    <property type="entry name" value="NAD(P)-bd_dom_sf"/>
</dbReference>
<comment type="catalytic activity">
    <reaction evidence="11">
        <text>14-hydroxy-(4Z,7Z,10Z,12E,16Z,19Z)-docosahexaenoate + NAD(+) = 14-oxo-(4Z,7Z,10Z,12E,16Z,19Z)-docosahexaenoate + NADH + H(+)</text>
        <dbReference type="Rhea" id="RHEA:48952"/>
        <dbReference type="ChEBI" id="CHEBI:15378"/>
        <dbReference type="ChEBI" id="CHEBI:57540"/>
        <dbReference type="ChEBI" id="CHEBI:57945"/>
        <dbReference type="ChEBI" id="CHEBI:90866"/>
        <dbReference type="ChEBI" id="CHEBI:90867"/>
    </reaction>
    <physiologicalReaction direction="left-to-right" evidence="11">
        <dbReference type="Rhea" id="RHEA:48953"/>
    </physiologicalReaction>
</comment>
<comment type="catalytic activity">
    <reaction evidence="16">
        <text>lipoxin A4 + NAD(+) = 15-oxo-(5S,6R)-dihydroxy-(7E,9E,11Z,13E)-eicosatetraenoate + NADH + H(+)</text>
        <dbReference type="Rhea" id="RHEA:41572"/>
        <dbReference type="ChEBI" id="CHEBI:15378"/>
        <dbReference type="ChEBI" id="CHEBI:57540"/>
        <dbReference type="ChEBI" id="CHEBI:57945"/>
        <dbReference type="ChEBI" id="CHEBI:67026"/>
        <dbReference type="ChEBI" id="CHEBI:78311"/>
    </reaction>
    <physiologicalReaction direction="left-to-right" evidence="16">
        <dbReference type="Rhea" id="RHEA:41573"/>
    </physiologicalReaction>
</comment>
<evidence type="ECO:0000256" key="5">
    <source>
        <dbReference type="ARBA" id="ARBA00040276"/>
    </source>
</evidence>
<dbReference type="EC" id="1.1.1.141" evidence="3"/>
<comment type="catalytic activity">
    <reaction evidence="9">
        <text>prostaglandin E1 + NAD(+) = 15-oxoprostaglandin E1 + NADH + H(+)</text>
        <dbReference type="Rhea" id="RHEA:16477"/>
        <dbReference type="ChEBI" id="CHEBI:15378"/>
        <dbReference type="ChEBI" id="CHEBI:57397"/>
        <dbReference type="ChEBI" id="CHEBI:57401"/>
        <dbReference type="ChEBI" id="CHEBI:57540"/>
        <dbReference type="ChEBI" id="CHEBI:57945"/>
    </reaction>
    <physiologicalReaction direction="left-to-right" evidence="9">
        <dbReference type="Rhea" id="RHEA:16478"/>
    </physiologicalReaction>
</comment>
<evidence type="ECO:0000256" key="4">
    <source>
        <dbReference type="ARBA" id="ARBA00039060"/>
    </source>
</evidence>
<evidence type="ECO:0000256" key="15">
    <source>
        <dbReference type="ARBA" id="ARBA00048393"/>
    </source>
</evidence>
<comment type="catalytic activity">
    <reaction evidence="14">
        <text>resolvin D1 + NAD(+) = 17-oxoresolvin D1 + NADH + H(+)</text>
        <dbReference type="Rhea" id="RHEA:50128"/>
        <dbReference type="ChEBI" id="CHEBI:15378"/>
        <dbReference type="ChEBI" id="CHEBI:57540"/>
        <dbReference type="ChEBI" id="CHEBI:57945"/>
        <dbReference type="ChEBI" id="CHEBI:132079"/>
        <dbReference type="ChEBI" id="CHEBI:132081"/>
    </reaction>
    <physiologicalReaction direction="left-to-right" evidence="14">
        <dbReference type="Rhea" id="RHEA:50129"/>
    </physiologicalReaction>
</comment>
<comment type="catalytic activity">
    <reaction evidence="12">
        <text>15-oxo-(5S,6R)-dihydroxy-(7E,9E,11Z)-eicosatrienoate + NADH + H(+) = (5S,6R,15S)-trihydroxy-(7E,9E,11Z)-eicosatrienoate + NAD(+)</text>
        <dbReference type="Rhea" id="RHEA:41596"/>
        <dbReference type="ChEBI" id="CHEBI:15378"/>
        <dbReference type="ChEBI" id="CHEBI:57540"/>
        <dbReference type="ChEBI" id="CHEBI:57945"/>
        <dbReference type="ChEBI" id="CHEBI:78325"/>
        <dbReference type="ChEBI" id="CHEBI:78329"/>
    </reaction>
    <physiologicalReaction direction="left-to-right" evidence="12">
        <dbReference type="Rhea" id="RHEA:41597"/>
    </physiologicalReaction>
</comment>
<evidence type="ECO:0000256" key="17">
    <source>
        <dbReference type="ARBA" id="ARBA00048611"/>
    </source>
</evidence>
<dbReference type="EC" id="1.1.1.232" evidence="4"/>
<dbReference type="InterPro" id="IPR020904">
    <property type="entry name" value="Sc_DH/Rdtase_CS"/>
</dbReference>
<comment type="catalytic activity">
    <reaction evidence="21">
        <text>resolvin E1 + NAD(+) = 18-oxo-resolvin E1 + NADH + H(+)</text>
        <dbReference type="Rhea" id="RHEA:49244"/>
        <dbReference type="ChEBI" id="CHEBI:15378"/>
        <dbReference type="ChEBI" id="CHEBI:57540"/>
        <dbReference type="ChEBI" id="CHEBI:57945"/>
        <dbReference type="ChEBI" id="CHEBI:91000"/>
        <dbReference type="ChEBI" id="CHEBI:91001"/>
    </reaction>
    <physiologicalReaction direction="left-to-right" evidence="21">
        <dbReference type="Rhea" id="RHEA:49245"/>
    </physiologicalReaction>
</comment>
<reference evidence="22 23" key="1">
    <citation type="journal article" date="2019" name="Sci. Rep.">
        <title>Orb-weaving spider Araneus ventricosus genome elucidates the spidroin gene catalogue.</title>
        <authorList>
            <person name="Kono N."/>
            <person name="Nakamura H."/>
            <person name="Ohtoshi R."/>
            <person name="Moran D.A.P."/>
            <person name="Shinohara A."/>
            <person name="Yoshida Y."/>
            <person name="Fujiwara M."/>
            <person name="Mori M."/>
            <person name="Tomita M."/>
            <person name="Arakawa K."/>
        </authorList>
    </citation>
    <scope>NUCLEOTIDE SEQUENCE [LARGE SCALE GENOMIC DNA]</scope>
</reference>
<dbReference type="PANTHER" id="PTHR44229">
    <property type="entry name" value="15-HYDROXYPROSTAGLANDIN DEHYDROGENASE [NAD(+)]"/>
    <property type="match status" value="1"/>
</dbReference>
<dbReference type="GO" id="GO:0016404">
    <property type="term" value="F:15-hydroxyprostaglandin dehydrogenase (NAD+) activity"/>
    <property type="evidence" value="ECO:0007669"/>
    <property type="project" value="UniProtKB-EC"/>
</dbReference>
<dbReference type="GO" id="GO:0005737">
    <property type="term" value="C:cytoplasm"/>
    <property type="evidence" value="ECO:0007669"/>
    <property type="project" value="TreeGrafter"/>
</dbReference>
<name>A0A4Y2TE40_ARAVE</name>
<comment type="similarity">
    <text evidence="1">Belongs to the short-chain dehydrogenases/reductases (SDR) family.</text>
</comment>
<comment type="catalytic activity">
    <reaction evidence="18">
        <text>prostaglandin E2 + NAD(+) = 15-oxoprostaglandin E2 + NADH + H(+)</text>
        <dbReference type="Rhea" id="RHEA:11876"/>
        <dbReference type="ChEBI" id="CHEBI:15378"/>
        <dbReference type="ChEBI" id="CHEBI:57400"/>
        <dbReference type="ChEBI" id="CHEBI:57540"/>
        <dbReference type="ChEBI" id="CHEBI:57945"/>
        <dbReference type="ChEBI" id="CHEBI:606564"/>
        <dbReference type="EC" id="1.1.1.141"/>
    </reaction>
    <physiologicalReaction direction="left-to-right" evidence="18">
        <dbReference type="Rhea" id="RHEA:11877"/>
    </physiologicalReaction>
</comment>
<evidence type="ECO:0000256" key="3">
    <source>
        <dbReference type="ARBA" id="ARBA00038968"/>
    </source>
</evidence>
<comment type="caution">
    <text evidence="22">The sequence shown here is derived from an EMBL/GenBank/DDBJ whole genome shotgun (WGS) entry which is preliminary data.</text>
</comment>
<accession>A0A4Y2TE40</accession>
<evidence type="ECO:0000256" key="19">
    <source>
        <dbReference type="ARBA" id="ARBA00048921"/>
    </source>
</evidence>
<protein>
    <recommendedName>
        <fullName evidence="5">15-hydroxyprostaglandin dehydrogenase [NAD(+)]</fullName>
        <ecNumber evidence="3">1.1.1.141</ecNumber>
        <ecNumber evidence="4">1.1.1.232</ecNumber>
    </recommendedName>
    <alternativeName>
        <fullName evidence="7">Eicosanoid/docosanoid dehydrogenase [NAD(+)]</fullName>
    </alternativeName>
    <alternativeName>
        <fullName evidence="6">Prostaglandin dehydrogenase 1</fullName>
    </alternativeName>
</protein>
<comment type="function">
    <text evidence="8">Catalyzes the NAD-dependent dehydrogenation (oxidation) of a broad array of hydroxylated polyunsaturated fatty acids (mainly eicosanoids and docosanoids, including prostaglandins, lipoxins and resolvins), yielding their corresponding keto (oxo) metabolites. Decreases the levels of the pro-proliferative prostaglandins such as prostaglandin E2 (whose activity is increased in cancer because of an increase in the expression of cyclooxygenase 2) and generates oxo-fatty acid products that can profoundly influence cell function by abrogating pro-inflammatory cytokine expression. Converts resolvins E1, D1 and D2 to their oxo products, which represents a mode of resolvin inactivation. Resolvin E1 plays important roles during the resolution phase of acute inflammation, while resolvins D1 and D2 have a unique role in obesity-induced adipose inflammation.</text>
</comment>
<dbReference type="PRINTS" id="PR00080">
    <property type="entry name" value="SDRFAMILY"/>
</dbReference>
<comment type="catalytic activity">
    <reaction evidence="19">
        <text>resolvin D2 + NAD(+) = 16-oxoresolvin D2 + NADH + H(+)</text>
        <dbReference type="Rhea" id="RHEA:53588"/>
        <dbReference type="ChEBI" id="CHEBI:15378"/>
        <dbReference type="ChEBI" id="CHEBI:57540"/>
        <dbReference type="ChEBI" id="CHEBI:57945"/>
        <dbReference type="ChEBI" id="CHEBI:133367"/>
        <dbReference type="ChEBI" id="CHEBI:137498"/>
    </reaction>
    <physiologicalReaction direction="left-to-right" evidence="19">
        <dbReference type="Rhea" id="RHEA:53589"/>
    </physiologicalReaction>
</comment>
<evidence type="ECO:0000256" key="12">
    <source>
        <dbReference type="ARBA" id="ARBA00048140"/>
    </source>
</evidence>
<evidence type="ECO:0000256" key="1">
    <source>
        <dbReference type="ARBA" id="ARBA00006484"/>
    </source>
</evidence>
<evidence type="ECO:0000256" key="16">
    <source>
        <dbReference type="ARBA" id="ARBA00048535"/>
    </source>
</evidence>
<organism evidence="22 23">
    <name type="scientific">Araneus ventricosus</name>
    <name type="common">Orbweaver spider</name>
    <name type="synonym">Epeira ventricosa</name>
    <dbReference type="NCBI Taxonomy" id="182803"/>
    <lineage>
        <taxon>Eukaryota</taxon>
        <taxon>Metazoa</taxon>
        <taxon>Ecdysozoa</taxon>
        <taxon>Arthropoda</taxon>
        <taxon>Chelicerata</taxon>
        <taxon>Arachnida</taxon>
        <taxon>Araneae</taxon>
        <taxon>Araneomorphae</taxon>
        <taxon>Entelegynae</taxon>
        <taxon>Araneoidea</taxon>
        <taxon>Araneidae</taxon>
        <taxon>Araneus</taxon>
    </lineage>
</organism>
<evidence type="ECO:0000256" key="13">
    <source>
        <dbReference type="ARBA" id="ARBA00048144"/>
    </source>
</evidence>
<dbReference type="Proteomes" id="UP000499080">
    <property type="component" value="Unassembled WGS sequence"/>
</dbReference>
<dbReference type="Gene3D" id="3.40.50.720">
    <property type="entry name" value="NAD(P)-binding Rossmann-like Domain"/>
    <property type="match status" value="1"/>
</dbReference>
<evidence type="ECO:0000256" key="10">
    <source>
        <dbReference type="ARBA" id="ARBA00047672"/>
    </source>
</evidence>
<dbReference type="PRINTS" id="PR00081">
    <property type="entry name" value="GDHRDH"/>
</dbReference>
<comment type="catalytic activity">
    <reaction evidence="15">
        <text>resolvin D2 + NAD(+) = 7-oxoresolvin D2 + NADH + H(+)</text>
        <dbReference type="Rhea" id="RHEA:53584"/>
        <dbReference type="ChEBI" id="CHEBI:15378"/>
        <dbReference type="ChEBI" id="CHEBI:57540"/>
        <dbReference type="ChEBI" id="CHEBI:57945"/>
        <dbReference type="ChEBI" id="CHEBI:133367"/>
        <dbReference type="ChEBI" id="CHEBI:137497"/>
    </reaction>
    <physiologicalReaction direction="left-to-right" evidence="15">
        <dbReference type="Rhea" id="RHEA:53585"/>
    </physiologicalReaction>
</comment>
<keyword evidence="23" id="KW-1185">Reference proteome</keyword>
<dbReference type="PROSITE" id="PS00061">
    <property type="entry name" value="ADH_SHORT"/>
    <property type="match status" value="1"/>
</dbReference>
<evidence type="ECO:0000256" key="20">
    <source>
        <dbReference type="ARBA" id="ARBA00049151"/>
    </source>
</evidence>
<evidence type="ECO:0000256" key="21">
    <source>
        <dbReference type="ARBA" id="ARBA00049188"/>
    </source>
</evidence>
<comment type="catalytic activity">
    <reaction evidence="10">
        <text>resolvin D1 + NAD(+) = 8-oxoresolvin D1 + NADH + H(+)</text>
        <dbReference type="Rhea" id="RHEA:50124"/>
        <dbReference type="ChEBI" id="CHEBI:15378"/>
        <dbReference type="ChEBI" id="CHEBI:57540"/>
        <dbReference type="ChEBI" id="CHEBI:57945"/>
        <dbReference type="ChEBI" id="CHEBI:132079"/>
        <dbReference type="ChEBI" id="CHEBI:132080"/>
    </reaction>
    <physiologicalReaction direction="left-to-right" evidence="10">
        <dbReference type="Rhea" id="RHEA:50125"/>
    </physiologicalReaction>
</comment>
<evidence type="ECO:0000256" key="8">
    <source>
        <dbReference type="ARBA" id="ARBA00045705"/>
    </source>
</evidence>
<dbReference type="OrthoDB" id="6408865at2759"/>
<comment type="catalytic activity">
    <reaction evidence="13">
        <text>(11R)-hydroxy-(5Z,8Z,12E,14Z)-eicosatetraenoate + NAD(+) = 11-oxo-(5Z,8Z,12E,14Z)-eicosatetraenoate + NADH + H(+)</text>
        <dbReference type="Rhea" id="RHEA:48640"/>
        <dbReference type="ChEBI" id="CHEBI:15378"/>
        <dbReference type="ChEBI" id="CHEBI:57540"/>
        <dbReference type="ChEBI" id="CHEBI:57945"/>
        <dbReference type="ChEBI" id="CHEBI:78836"/>
        <dbReference type="ChEBI" id="CHEBI:90697"/>
    </reaction>
    <physiologicalReaction direction="left-to-right" evidence="13">
        <dbReference type="Rhea" id="RHEA:48641"/>
    </physiologicalReaction>
</comment>
<evidence type="ECO:0000256" key="11">
    <source>
        <dbReference type="ARBA" id="ARBA00048008"/>
    </source>
</evidence>
<gene>
    <name evidence="22" type="ORF">AVEN_102418_1</name>
</gene>
<evidence type="ECO:0000313" key="22">
    <source>
        <dbReference type="EMBL" id="GBN98914.1"/>
    </source>
</evidence>
<comment type="catalytic activity">
    <reaction evidence="20">
        <text>(15S)-hydroxy-(5Z,8Z,11Z,13E)-eicosatetraenoate + NAD(+) = 15-oxo-(5Z,8Z,11Z,13E)-eicosatetraenoate + NADH + H(+)</text>
        <dbReference type="Rhea" id="RHEA:23260"/>
        <dbReference type="ChEBI" id="CHEBI:15378"/>
        <dbReference type="ChEBI" id="CHEBI:57409"/>
        <dbReference type="ChEBI" id="CHEBI:57410"/>
        <dbReference type="ChEBI" id="CHEBI:57540"/>
        <dbReference type="ChEBI" id="CHEBI:57945"/>
        <dbReference type="EC" id="1.1.1.232"/>
    </reaction>
    <physiologicalReaction direction="left-to-right" evidence="20">
        <dbReference type="Rhea" id="RHEA:23261"/>
    </physiologicalReaction>
</comment>
<evidence type="ECO:0000256" key="18">
    <source>
        <dbReference type="ARBA" id="ARBA00048739"/>
    </source>
</evidence>